<name>A0ACC7NT68_9BACL</name>
<keyword evidence="2" id="KW-1185">Reference proteome</keyword>
<organism evidence="1 2">
    <name type="scientific">Paenibacillus mesotrionivorans</name>
    <dbReference type="NCBI Taxonomy" id="3160968"/>
    <lineage>
        <taxon>Bacteria</taxon>
        <taxon>Bacillati</taxon>
        <taxon>Bacillota</taxon>
        <taxon>Bacilli</taxon>
        <taxon>Bacillales</taxon>
        <taxon>Paenibacillaceae</taxon>
        <taxon>Paenibacillus</taxon>
    </lineage>
</organism>
<reference evidence="1" key="1">
    <citation type="submission" date="2024-12" db="EMBL/GenBank/DDBJ databases">
        <authorList>
            <person name="Wu N."/>
        </authorList>
    </citation>
    <scope>NUCLEOTIDE SEQUENCE</scope>
    <source>
        <strain evidence="1">P15</strain>
    </source>
</reference>
<gene>
    <name evidence="1" type="ORF">ACI1P1_05820</name>
</gene>
<accession>A0ACC7NT68</accession>
<dbReference type="Proteomes" id="UP001631969">
    <property type="component" value="Unassembled WGS sequence"/>
</dbReference>
<dbReference type="EMBL" id="JBJURJ010000003">
    <property type="protein sequence ID" value="MFM9327818.1"/>
    <property type="molecule type" value="Genomic_DNA"/>
</dbReference>
<evidence type="ECO:0000313" key="2">
    <source>
        <dbReference type="Proteomes" id="UP001631969"/>
    </source>
</evidence>
<keyword evidence="1" id="KW-0378">Hydrolase</keyword>
<proteinExistence type="predicted"/>
<comment type="caution">
    <text evidence="1">The sequence shown here is derived from an EMBL/GenBank/DDBJ whole genome shotgun (WGS) entry which is preliminary data.</text>
</comment>
<protein>
    <submittedName>
        <fullName evidence="1">Glycoside hydrolase family 9 protein</fullName>
    </submittedName>
</protein>
<sequence>MKISNSVFVNQAGYPLKGPKVFTAAEAGEFELVEAGSGRILYEGVMSPLKEDRASGLAVAKGDFSGFEEAGRFFLRMKESGAVSPEFAVGERPYAALEKALLKSFYFQRCGMELTAEYAGPWSHGPCHLAEAHVHGNPEERYPQTGGWHDAGDYGKYTVAAVKAVADLLLAYERFPGAFAEPVGIPNASRLPDVLAEVQFELEFLLLMQRPDGEVYHKVTTAEFPPYDCMPEFDLAELIFSPVSDTATGSFAAGMALAARVYRELEPGLAERYAEAAKRAWRSLQGRPAAEGFRNPPGIITGEYGDKSSADEVYWAAAELFRLTGEAEYLQAAEAKLEEGWESWTAVRGNALLCRLGWAYTAGYGTLSLLDAGPGLVPEALRARLLGAWLAEAEEYAERSAADGFGISLLPEEYIWGSNMLVMNRAMVLITAEGMTGDKRFGQAALAHWDYLLGRNVLGYCYVTGFGANRVLNPHHRPSEGDGVAEPVPGMVAGGPNVRLQDETAVSLLAGAAPAACYVDHMESYSTNEMTIYWNSPAVFVAAYAGRI</sequence>
<evidence type="ECO:0000313" key="1">
    <source>
        <dbReference type="EMBL" id="MFM9327818.1"/>
    </source>
</evidence>